<evidence type="ECO:0000256" key="2">
    <source>
        <dbReference type="ARBA" id="ARBA00004240"/>
    </source>
</evidence>
<keyword evidence="19" id="KW-1185">Reference proteome</keyword>
<reference evidence="18" key="2">
    <citation type="submission" date="2025-08" db="UniProtKB">
        <authorList>
            <consortium name="Ensembl"/>
        </authorList>
    </citation>
    <scope>IDENTIFICATION</scope>
    <source>
        <strain evidence="18">Brown Norway</strain>
    </source>
</reference>
<keyword evidence="11" id="KW-0333">Golgi apparatus</keyword>
<dbReference type="InterPro" id="IPR024607">
    <property type="entry name" value="Sulfatase_CS"/>
</dbReference>
<dbReference type="InterPro" id="IPR017850">
    <property type="entry name" value="Alkaline_phosphatase_core_sf"/>
</dbReference>
<feature type="domain" description="Sulfatase N-terminal" evidence="16">
    <location>
        <begin position="43"/>
        <end position="373"/>
    </location>
</feature>
<protein>
    <submittedName>
        <fullName evidence="18">Sulfatase 1</fullName>
    </submittedName>
</protein>
<keyword evidence="12" id="KW-0325">Glycoprotein</keyword>
<keyword evidence="8" id="KW-0378">Hydrolase</keyword>
<evidence type="ECO:0000313" key="18">
    <source>
        <dbReference type="Ensembl" id="ENSRNOP00000100175.1"/>
    </source>
</evidence>
<dbReference type="SUPFAM" id="SSF53649">
    <property type="entry name" value="Alkaline phosphatase-like"/>
    <property type="match status" value="2"/>
</dbReference>
<comment type="similarity">
    <text evidence="5">Belongs to the sulfatase family.</text>
</comment>
<feature type="domain" description="Extracellular sulfatase C-terminal" evidence="17">
    <location>
        <begin position="681"/>
        <end position="740"/>
    </location>
</feature>
<proteinExistence type="inferred from homology"/>
<gene>
    <name evidence="18" type="primary">Sulf1</name>
</gene>
<evidence type="ECO:0000313" key="19">
    <source>
        <dbReference type="Proteomes" id="UP000002494"/>
    </source>
</evidence>
<dbReference type="RGD" id="708554">
    <property type="gene designation" value="Sulf1"/>
</dbReference>
<dbReference type="PANTHER" id="PTHR43108:SF1">
    <property type="entry name" value="EXTRACELLULAR SULFATASE SULF-1"/>
    <property type="match status" value="1"/>
</dbReference>
<reference evidence="18" key="3">
    <citation type="submission" date="2025-09" db="UniProtKB">
        <authorList>
            <consortium name="Ensembl"/>
        </authorList>
    </citation>
    <scope>IDENTIFICATION</scope>
    <source>
        <strain evidence="18">Brown Norway</strain>
    </source>
</reference>
<dbReference type="PANTHER" id="PTHR43108">
    <property type="entry name" value="N-ACETYLGLUCOSAMINE-6-SULFATASE FAMILY MEMBER"/>
    <property type="match status" value="1"/>
</dbReference>
<evidence type="ECO:0000256" key="13">
    <source>
        <dbReference type="SAM" id="Coils"/>
    </source>
</evidence>
<feature type="domain" description="Extracellular sulfatase C-terminal" evidence="17">
    <location>
        <begin position="534"/>
        <end position="678"/>
    </location>
</feature>
<dbReference type="Gene3D" id="3.40.720.10">
    <property type="entry name" value="Alkaline Phosphatase, subunit A"/>
    <property type="match status" value="1"/>
</dbReference>
<keyword evidence="6" id="KW-0479">Metal-binding</keyword>
<accession>A0ABK0L631</accession>
<feature type="region of interest" description="Disordered" evidence="14">
    <location>
        <begin position="506"/>
        <end position="532"/>
    </location>
</feature>
<evidence type="ECO:0000256" key="8">
    <source>
        <dbReference type="ARBA" id="ARBA00022801"/>
    </source>
</evidence>
<dbReference type="GeneTree" id="ENSGT00940000157544"/>
<evidence type="ECO:0000256" key="11">
    <source>
        <dbReference type="ARBA" id="ARBA00023034"/>
    </source>
</evidence>
<sequence length="1117" mass="128050">MKNSCWALLLAVLGAELLGGFCSTMRSQRFRGRVQQERKNIRPNIILVLTDDQDVELGSLQVMNKTRKIMEHGGATFTNAFVTTPMCCPSRSSMLTGKYVHNHNVYTNNENCSSPSWQALHEPRTFAVYLNNTGYRTAFFGKYLNEYNGSYIPPGWREWLGLIKNSRFYNYTVCRNGIKEKHGFDYAKDYFTDLITNESINYFKMSKRMYPHRPVMMVISHAAPHGPEDSAPQFSKLYPNASQHITPSYNYAPNMDKHWIMQYTGPMLPIHMEFTNVLQRKRLQTLMSVDDSVERLYNMLVETGELGNTYIIYTADHGYHIGQFGLVKGKSMPYDFDIRVPFFIRGPSIEPGSIVPQIVLNIDLAPTILDIAGLDTPSDVDGKSVLKLLDLEKPGNRFRTNKKAKIWRDTFLVERGKFLRKKEESSKNIQQSNHLPKYERVKELCQQARYQTACEQPGQNWQCIEDTSGKLRIHKCKGPSDLLTVRQNARNLYSRGLQDKDKECHCRESGYRPSRSQRKKERQFLRNQGTPKYKPRFVHTRQTRSLSVEFEGEIYDINLEEEELQVLPPRSVAKRHDEGHQGFGGHQAAAGDFRNEMLADSNSAVGLPTTVRVTHKCFILPNDTIHCERELYQSARAWKDHKAYIDKEIEVLQDKIKNLREVRGHLKKRKPEECSCGKQSYYNKEKGVKRQEKLKSHLHPFKEAAAQEVDSKLQLFKEHRRRKKERKEKKRQRKGEECSLPGLTCFTHDNNHWQTAPFWNLGSFCACTSSNNNTYWCLRTVNETHNFLFCEFATGFLEYFDMNTDPYQLTNTVHTIERGILNQLHIQLMELRSCQGYKQCNPRPKSLDVEDSYGMDGKVSWSSVASDTNWQGLEELSGANDIKEDRSNPRLRPEAWTNYLRDVHRAFALLNSHPDPNQVNGTPTAPSGGLPVTSAELLVPAEMASAESGEDPSHVVGETPPLTLPANLQTLHPNRPTLSPERKLEWNNDIPEVNRLNSEHWRKTEEQPGRGEVLLPEGDVSGNGMTELLPIGRHQQKRPHDAGPEDHAFEDQLHPLVHSDRTPVHRVFDVSHLEQPVHSSHVEGMLAKMEGMAQRSGHQVSKAAPPLQSLLLRLHVA</sequence>
<reference evidence="18" key="1">
    <citation type="submission" date="2024-01" db="EMBL/GenBank/DDBJ databases">
        <title>GRCr8: a new rat reference genome assembly contstructed from accurate long reads and long range scaffolding.</title>
        <authorList>
            <person name="Doris P.A."/>
            <person name="Kalbfleisch T."/>
            <person name="Li K."/>
            <person name="Howe K."/>
            <person name="Wood J."/>
        </authorList>
    </citation>
    <scope>NUCLEOTIDE SEQUENCE [LARGE SCALE GENOMIC DNA]</scope>
    <source>
        <strain evidence="18">Brown Norway</strain>
    </source>
</reference>
<dbReference type="Pfam" id="PF12548">
    <property type="entry name" value="DUF3740"/>
    <property type="match status" value="2"/>
</dbReference>
<evidence type="ECO:0000256" key="10">
    <source>
        <dbReference type="ARBA" id="ARBA00022837"/>
    </source>
</evidence>
<evidence type="ECO:0000256" key="15">
    <source>
        <dbReference type="SAM" id="SignalP"/>
    </source>
</evidence>
<evidence type="ECO:0000256" key="9">
    <source>
        <dbReference type="ARBA" id="ARBA00022824"/>
    </source>
</evidence>
<evidence type="ECO:0000256" key="3">
    <source>
        <dbReference type="ARBA" id="ARBA00004241"/>
    </source>
</evidence>
<comment type="cofactor">
    <cofactor evidence="1">
        <name>Ca(2+)</name>
        <dbReference type="ChEBI" id="CHEBI:29108"/>
    </cofactor>
</comment>
<dbReference type="Ensembl" id="ENSRNOT00000145531.1">
    <property type="protein sequence ID" value="ENSRNOP00000100175.1"/>
    <property type="gene ID" value="ENSRNOG00000009037.9"/>
</dbReference>
<evidence type="ECO:0000256" key="12">
    <source>
        <dbReference type="ARBA" id="ARBA00023180"/>
    </source>
</evidence>
<dbReference type="InterPro" id="IPR000917">
    <property type="entry name" value="Sulfatase_N"/>
</dbReference>
<keyword evidence="10" id="KW-0106">Calcium</keyword>
<dbReference type="CDD" id="cd16147">
    <property type="entry name" value="G6S"/>
    <property type="match status" value="1"/>
</dbReference>
<dbReference type="Proteomes" id="UP000002494">
    <property type="component" value="Chromosome 5"/>
</dbReference>
<evidence type="ECO:0000259" key="16">
    <source>
        <dbReference type="Pfam" id="PF00884"/>
    </source>
</evidence>
<feature type="chain" id="PRO_5045782237" evidence="15">
    <location>
        <begin position="23"/>
        <end position="1117"/>
    </location>
</feature>
<feature type="coiled-coil region" evidence="13">
    <location>
        <begin position="642"/>
        <end position="669"/>
    </location>
</feature>
<name>A0ABK0L631_RAT</name>
<evidence type="ECO:0000256" key="7">
    <source>
        <dbReference type="ARBA" id="ARBA00022729"/>
    </source>
</evidence>
<evidence type="ECO:0000256" key="5">
    <source>
        <dbReference type="ARBA" id="ARBA00008779"/>
    </source>
</evidence>
<keyword evidence="7 15" id="KW-0732">Signal</keyword>
<comment type="subcellular location">
    <subcellularLocation>
        <location evidence="3">Cell surface</location>
    </subcellularLocation>
    <subcellularLocation>
        <location evidence="2">Endoplasmic reticulum</location>
    </subcellularLocation>
    <subcellularLocation>
        <location evidence="4">Golgi apparatus</location>
        <location evidence="4">Golgi stack</location>
    </subcellularLocation>
</comment>
<evidence type="ECO:0000256" key="6">
    <source>
        <dbReference type="ARBA" id="ARBA00022723"/>
    </source>
</evidence>
<dbReference type="InterPro" id="IPR024609">
    <property type="entry name" value="Extracellular_sulfatase_C"/>
</dbReference>
<organism evidence="18 19">
    <name type="scientific">Rattus norvegicus</name>
    <name type="common">Rat</name>
    <dbReference type="NCBI Taxonomy" id="10116"/>
    <lineage>
        <taxon>Eukaryota</taxon>
        <taxon>Metazoa</taxon>
        <taxon>Chordata</taxon>
        <taxon>Craniata</taxon>
        <taxon>Vertebrata</taxon>
        <taxon>Euteleostomi</taxon>
        <taxon>Mammalia</taxon>
        <taxon>Eutheria</taxon>
        <taxon>Euarchontoglires</taxon>
        <taxon>Glires</taxon>
        <taxon>Rodentia</taxon>
        <taxon>Myomorpha</taxon>
        <taxon>Muroidea</taxon>
        <taxon>Muridae</taxon>
        <taxon>Murinae</taxon>
        <taxon>Rattus</taxon>
    </lineage>
</organism>
<evidence type="ECO:0000259" key="17">
    <source>
        <dbReference type="Pfam" id="PF12548"/>
    </source>
</evidence>
<keyword evidence="13" id="KW-0175">Coiled coil</keyword>
<feature type="signal peptide" evidence="15">
    <location>
        <begin position="1"/>
        <end position="22"/>
    </location>
</feature>
<keyword evidence="9" id="KW-0256">Endoplasmic reticulum</keyword>
<dbReference type="Pfam" id="PF00884">
    <property type="entry name" value="Sulfatase"/>
    <property type="match status" value="1"/>
</dbReference>
<evidence type="ECO:0000256" key="14">
    <source>
        <dbReference type="SAM" id="MobiDB-lite"/>
    </source>
</evidence>
<evidence type="ECO:0000256" key="1">
    <source>
        <dbReference type="ARBA" id="ARBA00001913"/>
    </source>
</evidence>
<dbReference type="PROSITE" id="PS00523">
    <property type="entry name" value="SULFATASE_1"/>
    <property type="match status" value="1"/>
</dbReference>
<evidence type="ECO:0000256" key="4">
    <source>
        <dbReference type="ARBA" id="ARBA00004348"/>
    </source>
</evidence>